<gene>
    <name evidence="2" type="ORF">HKN21_05990</name>
</gene>
<dbReference type="Proteomes" id="UP000547674">
    <property type="component" value="Unassembled WGS sequence"/>
</dbReference>
<protein>
    <submittedName>
        <fullName evidence="2">Uncharacterized protein</fullName>
    </submittedName>
</protein>
<comment type="caution">
    <text evidence="2">The sequence shown here is derived from an EMBL/GenBank/DDBJ whole genome shotgun (WGS) entry which is preliminary data.</text>
</comment>
<feature type="transmembrane region" description="Helical" evidence="1">
    <location>
        <begin position="207"/>
        <end position="225"/>
    </location>
</feature>
<evidence type="ECO:0000313" key="3">
    <source>
        <dbReference type="Proteomes" id="UP000547674"/>
    </source>
</evidence>
<organism evidence="2 3">
    <name type="scientific">Eiseniibacteriota bacterium</name>
    <dbReference type="NCBI Taxonomy" id="2212470"/>
    <lineage>
        <taxon>Bacteria</taxon>
        <taxon>Candidatus Eiseniibacteriota</taxon>
    </lineage>
</organism>
<name>A0A7Y2H1R8_UNCEI</name>
<feature type="transmembrane region" description="Helical" evidence="1">
    <location>
        <begin position="245"/>
        <end position="272"/>
    </location>
</feature>
<feature type="transmembrane region" description="Helical" evidence="1">
    <location>
        <begin position="124"/>
        <end position="146"/>
    </location>
</feature>
<dbReference type="AlphaFoldDB" id="A0A7Y2H1R8"/>
<reference evidence="2 3" key="1">
    <citation type="submission" date="2020-03" db="EMBL/GenBank/DDBJ databases">
        <title>Metabolic flexibility allows generalist bacteria to become dominant in a frequently disturbed ecosystem.</title>
        <authorList>
            <person name="Chen Y.-J."/>
            <person name="Leung P.M."/>
            <person name="Bay S.K."/>
            <person name="Hugenholtz P."/>
            <person name="Kessler A.J."/>
            <person name="Shelley G."/>
            <person name="Waite D.W."/>
            <person name="Cook P.L."/>
            <person name="Greening C."/>
        </authorList>
    </citation>
    <scope>NUCLEOTIDE SEQUENCE [LARGE SCALE GENOMIC DNA]</scope>
    <source>
        <strain evidence="2">SS_bin_28</strain>
    </source>
</reference>
<dbReference type="EMBL" id="JABDJR010000224">
    <property type="protein sequence ID" value="NNF06290.1"/>
    <property type="molecule type" value="Genomic_DNA"/>
</dbReference>
<feature type="transmembrane region" description="Helical" evidence="1">
    <location>
        <begin position="25"/>
        <end position="47"/>
    </location>
</feature>
<accession>A0A7Y2H1R8</accession>
<feature type="transmembrane region" description="Helical" evidence="1">
    <location>
        <begin position="166"/>
        <end position="187"/>
    </location>
</feature>
<keyword evidence="1" id="KW-0472">Membrane</keyword>
<evidence type="ECO:0000313" key="2">
    <source>
        <dbReference type="EMBL" id="NNF06290.1"/>
    </source>
</evidence>
<sequence length="278" mass="31147">MGLFKSLSVVGWACRNVFKRFFKGGLWAPFLLLTLIQIIALGLLLTFHQPWSQWGMMPLLKWSGGEGAVHYPYFFSVMPVAFARITLILGILLSSWLIGVATLKFAESFGRKVTDRPWSHAFKFYPHLILLTAVTSVVVFTAFLSQRLVPSDLFLTNSAARWGVRFGTQFLAVVIQAFFIYGVAWIVLKEENFMSAIKSSFSTAKSIFLPTVILVGITAMFQFPLSYVQGRGDLITNKFQPEMMIGIMGVEIFAELILGFVLAGAVTFLFLWKQEGAQ</sequence>
<feature type="transmembrane region" description="Helical" evidence="1">
    <location>
        <begin position="81"/>
        <end position="103"/>
    </location>
</feature>
<keyword evidence="1" id="KW-1133">Transmembrane helix</keyword>
<proteinExistence type="predicted"/>
<evidence type="ECO:0000256" key="1">
    <source>
        <dbReference type="SAM" id="Phobius"/>
    </source>
</evidence>
<keyword evidence="1" id="KW-0812">Transmembrane</keyword>